<reference evidence="2" key="1">
    <citation type="journal article" date="2023" name="Science">
        <title>Genome structures resolve the early diversification of teleost fishes.</title>
        <authorList>
            <person name="Parey E."/>
            <person name="Louis A."/>
            <person name="Montfort J."/>
            <person name="Bouchez O."/>
            <person name="Roques C."/>
            <person name="Iampietro C."/>
            <person name="Lluch J."/>
            <person name="Castinel A."/>
            <person name="Donnadieu C."/>
            <person name="Desvignes T."/>
            <person name="Floi Bucao C."/>
            <person name="Jouanno E."/>
            <person name="Wen M."/>
            <person name="Mejri S."/>
            <person name="Dirks R."/>
            <person name="Jansen H."/>
            <person name="Henkel C."/>
            <person name="Chen W.J."/>
            <person name="Zahm M."/>
            <person name="Cabau C."/>
            <person name="Klopp C."/>
            <person name="Thompson A.W."/>
            <person name="Robinson-Rechavi M."/>
            <person name="Braasch I."/>
            <person name="Lecointre G."/>
            <person name="Bobe J."/>
            <person name="Postlethwait J.H."/>
            <person name="Berthelot C."/>
            <person name="Roest Crollius H."/>
            <person name="Guiguen Y."/>
        </authorList>
    </citation>
    <scope>NUCLEOTIDE SEQUENCE</scope>
    <source>
        <strain evidence="2">NC1722</strain>
    </source>
</reference>
<protein>
    <submittedName>
        <fullName evidence="2">Uncharacterized protein</fullName>
    </submittedName>
</protein>
<accession>A0AAD7T5R0</accession>
<dbReference type="Proteomes" id="UP001221898">
    <property type="component" value="Unassembled WGS sequence"/>
</dbReference>
<sequence length="114" mass="11859">MKRKEESNGAGGAGNISQLPGSYTDCALLTSPRTLRAVASERVNKSGERGGELSCWGSFQGACEEEGSGVTGAPGAPSTRRASGIVLPRKTMIRCKAIPSYEPSSHAFGPPETF</sequence>
<gene>
    <name evidence="2" type="ORF">AAFF_G00024320</name>
</gene>
<proteinExistence type="predicted"/>
<evidence type="ECO:0000313" key="2">
    <source>
        <dbReference type="EMBL" id="KAJ8414909.1"/>
    </source>
</evidence>
<organism evidence="2 3">
    <name type="scientific">Aldrovandia affinis</name>
    <dbReference type="NCBI Taxonomy" id="143900"/>
    <lineage>
        <taxon>Eukaryota</taxon>
        <taxon>Metazoa</taxon>
        <taxon>Chordata</taxon>
        <taxon>Craniata</taxon>
        <taxon>Vertebrata</taxon>
        <taxon>Euteleostomi</taxon>
        <taxon>Actinopterygii</taxon>
        <taxon>Neopterygii</taxon>
        <taxon>Teleostei</taxon>
        <taxon>Notacanthiformes</taxon>
        <taxon>Halosauridae</taxon>
        <taxon>Aldrovandia</taxon>
    </lineage>
</organism>
<dbReference type="AlphaFoldDB" id="A0AAD7T5R0"/>
<feature type="region of interest" description="Disordered" evidence="1">
    <location>
        <begin position="1"/>
        <end position="22"/>
    </location>
</feature>
<comment type="caution">
    <text evidence="2">The sequence shown here is derived from an EMBL/GenBank/DDBJ whole genome shotgun (WGS) entry which is preliminary data.</text>
</comment>
<evidence type="ECO:0000256" key="1">
    <source>
        <dbReference type="SAM" id="MobiDB-lite"/>
    </source>
</evidence>
<dbReference type="EMBL" id="JAINUG010000011">
    <property type="protein sequence ID" value="KAJ8414909.1"/>
    <property type="molecule type" value="Genomic_DNA"/>
</dbReference>
<keyword evidence="3" id="KW-1185">Reference proteome</keyword>
<name>A0AAD7T5R0_9TELE</name>
<evidence type="ECO:0000313" key="3">
    <source>
        <dbReference type="Proteomes" id="UP001221898"/>
    </source>
</evidence>